<dbReference type="Pfam" id="PF23310">
    <property type="entry name" value="TPR_27"/>
    <property type="match status" value="1"/>
</dbReference>
<keyword evidence="7 11" id="KW-0812">Transmembrane</keyword>
<evidence type="ECO:0000256" key="3">
    <source>
        <dbReference type="ARBA" id="ARBA00006528"/>
    </source>
</evidence>
<feature type="transmembrane region" description="Helical" evidence="11">
    <location>
        <begin position="170"/>
        <end position="188"/>
    </location>
</feature>
<dbReference type="Gene3D" id="1.20.1530.20">
    <property type="match status" value="1"/>
</dbReference>
<evidence type="ECO:0000256" key="2">
    <source>
        <dbReference type="ARBA" id="ARBA00004141"/>
    </source>
</evidence>
<evidence type="ECO:0000259" key="12">
    <source>
        <dbReference type="Pfam" id="PF23310"/>
    </source>
</evidence>
<evidence type="ECO:0000313" key="13">
    <source>
        <dbReference type="EMBL" id="CAF2130782.1"/>
    </source>
</evidence>
<evidence type="ECO:0000256" key="7">
    <source>
        <dbReference type="ARBA" id="ARBA00022692"/>
    </source>
</evidence>
<reference evidence="13" key="1">
    <citation type="submission" date="2021-01" db="EMBL/GenBank/DDBJ databases">
        <authorList>
            <consortium name="Genoscope - CEA"/>
            <person name="William W."/>
        </authorList>
    </citation>
    <scope>NUCLEOTIDE SEQUENCE</scope>
</reference>
<feature type="transmembrane region" description="Helical" evidence="11">
    <location>
        <begin position="316"/>
        <end position="341"/>
    </location>
</feature>
<protein>
    <submittedName>
        <fullName evidence="13">(rape) hypothetical protein</fullName>
    </submittedName>
</protein>
<dbReference type="GO" id="GO:0009941">
    <property type="term" value="C:chloroplast envelope"/>
    <property type="evidence" value="ECO:0007669"/>
    <property type="project" value="UniProtKB-SubCell"/>
</dbReference>
<dbReference type="InterPro" id="IPR002657">
    <property type="entry name" value="BilAc:Na_symport/Acr3"/>
</dbReference>
<keyword evidence="8" id="KW-0809">Transit peptide</keyword>
<evidence type="ECO:0000256" key="4">
    <source>
        <dbReference type="ARBA" id="ARBA00022448"/>
    </source>
</evidence>
<evidence type="ECO:0000256" key="1">
    <source>
        <dbReference type="ARBA" id="ARBA00004119"/>
    </source>
</evidence>
<feature type="transmembrane region" description="Helical" evidence="11">
    <location>
        <begin position="105"/>
        <end position="125"/>
    </location>
</feature>
<gene>
    <name evidence="13" type="ORF">DARMORV10_A03P53820.1</name>
</gene>
<keyword evidence="4" id="KW-0813">Transport</keyword>
<feature type="transmembrane region" description="Helical" evidence="11">
    <location>
        <begin position="290"/>
        <end position="310"/>
    </location>
</feature>
<dbReference type="InterPro" id="IPR004710">
    <property type="entry name" value="Bilac:Na_transpt"/>
</dbReference>
<accession>A0A816VYU6</accession>
<feature type="transmembrane region" description="Helical" evidence="11">
    <location>
        <begin position="131"/>
        <end position="149"/>
    </location>
</feature>
<keyword evidence="9 11" id="KW-1133">Transmembrane helix</keyword>
<evidence type="ECO:0000256" key="8">
    <source>
        <dbReference type="ARBA" id="ARBA00022946"/>
    </source>
</evidence>
<feature type="domain" description="At2g35280-like TPR" evidence="12">
    <location>
        <begin position="456"/>
        <end position="539"/>
    </location>
</feature>
<keyword evidence="5" id="KW-0150">Chloroplast</keyword>
<organism evidence="13">
    <name type="scientific">Brassica napus</name>
    <name type="common">Rape</name>
    <dbReference type="NCBI Taxonomy" id="3708"/>
    <lineage>
        <taxon>Eukaryota</taxon>
        <taxon>Viridiplantae</taxon>
        <taxon>Streptophyta</taxon>
        <taxon>Embryophyta</taxon>
        <taxon>Tracheophyta</taxon>
        <taxon>Spermatophyta</taxon>
        <taxon>Magnoliopsida</taxon>
        <taxon>eudicotyledons</taxon>
        <taxon>Gunneridae</taxon>
        <taxon>Pentapetalae</taxon>
        <taxon>rosids</taxon>
        <taxon>malvids</taxon>
        <taxon>Brassicales</taxon>
        <taxon>Brassicaceae</taxon>
        <taxon>Brassiceae</taxon>
        <taxon>Brassica</taxon>
    </lineage>
</organism>
<sequence>MNVITTAKETLHLKSKLRLLPRASPAPYRSQRVQLLPLNPLSNSSLTSPARIVSLSQGGGSIDLWRRYASDKFSDMGLDPGAGSDKMFNERASSIVETLKKANSILPHVVLASTVLALLYPPSFTWFTSRYFVPALGFLMFAVGINSNEKDFLEAFKRPKAILLGYLGQYLIKPLLGFIFGLAAVSLFQLPTPIGAGIMLVSCVSGAQLSNYATFLTDPALAPLSIVMTSLSTATAVLVTPMLSLLLIGKKLPVDVKGMVSSILQVVIAPIAAGLLLNKLFPKLSNAIRPFLPVLSVLDTACCVGAPLALNINSVVSPFGATILLLVTMFHLSAFLSGYFLTGSVFRNAPDSKALQRTLSYETGMQSSLLALALATKFFQDPLVGIPPAISELFAEILARIASSSVEDISHCLTVSRTISSAVQDDHAIKRLNLRPQAMNPMITFYRYQHLMVKAINSNNPAAHYTEGIKQFFAYDNRTIGLLHLKKSAEGSYDNGTYLYGIVVSCMGNIEEEKTILRTLGWEASRRRTNRARREIKRSMRFAYVILKPEYTATLKSNQPPFTWHKNDKDNICPSCFHYKMMRKFVGFVRQNI</sequence>
<evidence type="ECO:0000256" key="11">
    <source>
        <dbReference type="SAM" id="Phobius"/>
    </source>
</evidence>
<dbReference type="Pfam" id="PF01758">
    <property type="entry name" value="SBF"/>
    <property type="match status" value="1"/>
</dbReference>
<keyword evidence="6" id="KW-0934">Plastid</keyword>
<evidence type="ECO:0000256" key="6">
    <source>
        <dbReference type="ARBA" id="ARBA00022640"/>
    </source>
</evidence>
<dbReference type="InterPro" id="IPR038770">
    <property type="entry name" value="Na+/solute_symporter_sf"/>
</dbReference>
<evidence type="ECO:0000256" key="9">
    <source>
        <dbReference type="ARBA" id="ARBA00022989"/>
    </source>
</evidence>
<dbReference type="InterPro" id="IPR057136">
    <property type="entry name" value="At2g35280_TPR_dom"/>
</dbReference>
<dbReference type="Proteomes" id="UP001295469">
    <property type="component" value="Chromosome A03"/>
</dbReference>
<dbReference type="EMBL" id="HG994357">
    <property type="protein sequence ID" value="CAF2130782.1"/>
    <property type="molecule type" value="Genomic_DNA"/>
</dbReference>
<comment type="subcellular location">
    <subcellularLocation>
        <location evidence="2">Membrane</location>
        <topology evidence="2">Multi-pass membrane protein</topology>
    </subcellularLocation>
    <subcellularLocation>
        <location evidence="1">Plastid</location>
        <location evidence="1">Chloroplast envelope</location>
    </subcellularLocation>
</comment>
<dbReference type="PANTHER" id="PTHR10361:SF30">
    <property type="entry name" value="SODIUM_METABOLITE COTRANSPORTER BASS6, CHLOROPLASTIC-RELATED"/>
    <property type="match status" value="1"/>
</dbReference>
<evidence type="ECO:0000256" key="5">
    <source>
        <dbReference type="ARBA" id="ARBA00022528"/>
    </source>
</evidence>
<feature type="transmembrane region" description="Helical" evidence="11">
    <location>
        <begin position="226"/>
        <end position="248"/>
    </location>
</feature>
<name>A0A816VYU6_BRANA</name>
<evidence type="ECO:0000256" key="10">
    <source>
        <dbReference type="ARBA" id="ARBA00023136"/>
    </source>
</evidence>
<dbReference type="GO" id="GO:0016020">
    <property type="term" value="C:membrane"/>
    <property type="evidence" value="ECO:0007669"/>
    <property type="project" value="UniProtKB-SubCell"/>
</dbReference>
<dbReference type="FunFam" id="1.20.1530.20:FF:000018">
    <property type="entry name" value="Probable sodium/metabolite cotransporter BASS1, chloroplastic"/>
    <property type="match status" value="1"/>
</dbReference>
<dbReference type="AlphaFoldDB" id="A0A816VYU6"/>
<keyword evidence="10 11" id="KW-0472">Membrane</keyword>
<feature type="transmembrane region" description="Helical" evidence="11">
    <location>
        <begin position="260"/>
        <end position="278"/>
    </location>
</feature>
<dbReference type="PANTHER" id="PTHR10361">
    <property type="entry name" value="SODIUM-BILE ACID COTRANSPORTER"/>
    <property type="match status" value="1"/>
</dbReference>
<proteinExistence type="inferred from homology"/>
<comment type="similarity">
    <text evidence="3">Belongs to the bile acid:sodium symporter (BASS) (TC 2.A.28) family.</text>
</comment>
<feature type="transmembrane region" description="Helical" evidence="11">
    <location>
        <begin position="194"/>
        <end position="214"/>
    </location>
</feature>